<evidence type="ECO:0000256" key="6">
    <source>
        <dbReference type="ARBA" id="ARBA00011893"/>
    </source>
</evidence>
<dbReference type="EMBL" id="JAEPRB010000253">
    <property type="protein sequence ID" value="KAG2218073.1"/>
    <property type="molecule type" value="Genomic_DNA"/>
</dbReference>
<accession>A0A8H7RWU9</accession>
<feature type="domain" description="Phosphoribosyltransferase" evidence="11">
    <location>
        <begin position="46"/>
        <end position="154"/>
    </location>
</feature>
<dbReference type="InterPro" id="IPR050054">
    <property type="entry name" value="UPRTase/APRTase"/>
</dbReference>
<dbReference type="InterPro" id="IPR005764">
    <property type="entry name" value="Ade_phspho_trans"/>
</dbReference>
<dbReference type="UniPathway" id="UPA00588">
    <property type="reaction ID" value="UER00646"/>
</dbReference>
<dbReference type="HAMAP" id="MF_00004">
    <property type="entry name" value="Aden_phosphoribosyltr"/>
    <property type="match status" value="1"/>
</dbReference>
<dbReference type="GO" id="GO:0016208">
    <property type="term" value="F:AMP binding"/>
    <property type="evidence" value="ECO:0007669"/>
    <property type="project" value="TreeGrafter"/>
</dbReference>
<evidence type="ECO:0000256" key="10">
    <source>
        <dbReference type="ARBA" id="ARBA00022726"/>
    </source>
</evidence>
<evidence type="ECO:0000256" key="2">
    <source>
        <dbReference type="ARBA" id="ARBA00003968"/>
    </source>
</evidence>
<dbReference type="PANTHER" id="PTHR32315">
    <property type="entry name" value="ADENINE PHOSPHORIBOSYLTRANSFERASE"/>
    <property type="match status" value="1"/>
</dbReference>
<comment type="subcellular location">
    <subcellularLocation>
        <location evidence="3">Cytoplasm</location>
    </subcellularLocation>
</comment>
<dbReference type="OrthoDB" id="363185at2759"/>
<dbReference type="GO" id="GO:0006166">
    <property type="term" value="P:purine ribonucleoside salvage"/>
    <property type="evidence" value="ECO:0007669"/>
    <property type="project" value="UniProtKB-KW"/>
</dbReference>
<comment type="function">
    <text evidence="2">Catalyzes a salvage reaction resulting in the formation of AMP, that is energically less costly than de novo synthesis.</text>
</comment>
<dbReference type="EC" id="2.4.2.7" evidence="6"/>
<dbReference type="GO" id="GO:0002055">
    <property type="term" value="F:adenine binding"/>
    <property type="evidence" value="ECO:0007669"/>
    <property type="project" value="TreeGrafter"/>
</dbReference>
<evidence type="ECO:0000256" key="8">
    <source>
        <dbReference type="ARBA" id="ARBA00022676"/>
    </source>
</evidence>
<dbReference type="InterPro" id="IPR000836">
    <property type="entry name" value="PRTase_dom"/>
</dbReference>
<dbReference type="NCBIfam" id="NF002636">
    <property type="entry name" value="PRK02304.1-5"/>
    <property type="match status" value="1"/>
</dbReference>
<keyword evidence="9" id="KW-0808">Transferase</keyword>
<dbReference type="InterPro" id="IPR029057">
    <property type="entry name" value="PRTase-like"/>
</dbReference>
<dbReference type="CDD" id="cd06223">
    <property type="entry name" value="PRTases_typeI"/>
    <property type="match status" value="1"/>
</dbReference>
<evidence type="ECO:0000256" key="1">
    <source>
        <dbReference type="ARBA" id="ARBA00000868"/>
    </source>
</evidence>
<organism evidence="12 13">
    <name type="scientific">Circinella minor</name>
    <dbReference type="NCBI Taxonomy" id="1195481"/>
    <lineage>
        <taxon>Eukaryota</taxon>
        <taxon>Fungi</taxon>
        <taxon>Fungi incertae sedis</taxon>
        <taxon>Mucoromycota</taxon>
        <taxon>Mucoromycotina</taxon>
        <taxon>Mucoromycetes</taxon>
        <taxon>Mucorales</taxon>
        <taxon>Lichtheimiaceae</taxon>
        <taxon>Circinella</taxon>
    </lineage>
</organism>
<evidence type="ECO:0000256" key="4">
    <source>
        <dbReference type="ARBA" id="ARBA00004659"/>
    </source>
</evidence>
<gene>
    <name evidence="12" type="ORF">INT45_004822</name>
</gene>
<dbReference type="Proteomes" id="UP000646827">
    <property type="component" value="Unassembled WGS sequence"/>
</dbReference>
<evidence type="ECO:0000313" key="13">
    <source>
        <dbReference type="Proteomes" id="UP000646827"/>
    </source>
</evidence>
<evidence type="ECO:0000256" key="3">
    <source>
        <dbReference type="ARBA" id="ARBA00004496"/>
    </source>
</evidence>
<comment type="caution">
    <text evidence="12">The sequence shown here is derived from an EMBL/GenBank/DDBJ whole genome shotgun (WGS) entry which is preliminary data.</text>
</comment>
<dbReference type="Gene3D" id="3.40.50.2020">
    <property type="match status" value="1"/>
</dbReference>
<reference evidence="12 13" key="1">
    <citation type="submission" date="2020-12" db="EMBL/GenBank/DDBJ databases">
        <title>Metabolic potential, ecology and presence of endohyphal bacteria is reflected in genomic diversity of Mucoromycotina.</title>
        <authorList>
            <person name="Muszewska A."/>
            <person name="Okrasinska A."/>
            <person name="Steczkiewicz K."/>
            <person name="Drgas O."/>
            <person name="Orlowska M."/>
            <person name="Perlinska-Lenart U."/>
            <person name="Aleksandrzak-Piekarczyk T."/>
            <person name="Szatraj K."/>
            <person name="Zielenkiewicz U."/>
            <person name="Pilsyk S."/>
            <person name="Malc E."/>
            <person name="Mieczkowski P."/>
            <person name="Kruszewska J.S."/>
            <person name="Biernat P."/>
            <person name="Pawlowska J."/>
        </authorList>
    </citation>
    <scope>NUCLEOTIDE SEQUENCE [LARGE SCALE GENOMIC DNA]</scope>
    <source>
        <strain evidence="12 13">CBS 142.35</strain>
    </source>
</reference>
<keyword evidence="8" id="KW-0328">Glycosyltransferase</keyword>
<dbReference type="GO" id="GO:0044209">
    <property type="term" value="P:AMP salvage"/>
    <property type="evidence" value="ECO:0007669"/>
    <property type="project" value="UniProtKB-UniPathway"/>
</dbReference>
<dbReference type="FunFam" id="3.40.50.2020:FF:000021">
    <property type="entry name" value="Adenine phosphoribosyltransferase"/>
    <property type="match status" value="1"/>
</dbReference>
<dbReference type="Pfam" id="PF00156">
    <property type="entry name" value="Pribosyltran"/>
    <property type="match status" value="1"/>
</dbReference>
<evidence type="ECO:0000256" key="5">
    <source>
        <dbReference type="ARBA" id="ARBA00008391"/>
    </source>
</evidence>
<comment type="similarity">
    <text evidence="5">Belongs to the purine/pyrimidine phosphoribosyltransferase family.</text>
</comment>
<comment type="pathway">
    <text evidence="4">Purine metabolism; AMP biosynthesis via salvage pathway; AMP from adenine: step 1/1.</text>
</comment>
<evidence type="ECO:0000313" key="12">
    <source>
        <dbReference type="EMBL" id="KAG2218073.1"/>
    </source>
</evidence>
<comment type="catalytic activity">
    <reaction evidence="1">
        <text>AMP + diphosphate = 5-phospho-alpha-D-ribose 1-diphosphate + adenine</text>
        <dbReference type="Rhea" id="RHEA:16609"/>
        <dbReference type="ChEBI" id="CHEBI:16708"/>
        <dbReference type="ChEBI" id="CHEBI:33019"/>
        <dbReference type="ChEBI" id="CHEBI:58017"/>
        <dbReference type="ChEBI" id="CHEBI:456215"/>
        <dbReference type="EC" id="2.4.2.7"/>
    </reaction>
</comment>
<dbReference type="GO" id="GO:0003999">
    <property type="term" value="F:adenine phosphoribosyltransferase activity"/>
    <property type="evidence" value="ECO:0007669"/>
    <property type="project" value="UniProtKB-EC"/>
</dbReference>
<keyword evidence="7" id="KW-0963">Cytoplasm</keyword>
<dbReference type="AlphaFoldDB" id="A0A8H7RWU9"/>
<evidence type="ECO:0000256" key="7">
    <source>
        <dbReference type="ARBA" id="ARBA00022490"/>
    </source>
</evidence>
<name>A0A8H7RWU9_9FUNG</name>
<evidence type="ECO:0000256" key="9">
    <source>
        <dbReference type="ARBA" id="ARBA00022679"/>
    </source>
</evidence>
<keyword evidence="10" id="KW-0660">Purine salvage</keyword>
<protein>
    <recommendedName>
        <fullName evidence="6">adenine phosphoribosyltransferase</fullName>
        <ecNumber evidence="6">2.4.2.7</ecNumber>
    </recommendedName>
</protein>
<dbReference type="PANTHER" id="PTHR32315:SF3">
    <property type="entry name" value="ADENINE PHOSPHORIBOSYLTRANSFERASE"/>
    <property type="match status" value="1"/>
</dbReference>
<evidence type="ECO:0000259" key="11">
    <source>
        <dbReference type="Pfam" id="PF00156"/>
    </source>
</evidence>
<dbReference type="GO" id="GO:0005737">
    <property type="term" value="C:cytoplasm"/>
    <property type="evidence" value="ECO:0007669"/>
    <property type="project" value="UniProtKB-SubCell"/>
</dbReference>
<sequence length="189" mass="21003">MSISSSSMLGSARHEQNQELLSIYDLLNEYPDFPQKGIQFVDIFPILQNTKATEKVTDYFVNYLKNKSVDIIVGLEARGFFFASFVAIRLGIPFIPIRKEGKLPGNCYKVVYQKEYGPDILELQKGVIKPGSRVAILDDVFATGGTTAAAEQLIHMSYGIVVANVFIIQGKNSNDSNILKAPIYSLFKV</sequence>
<proteinExistence type="inferred from homology"/>
<dbReference type="GO" id="GO:0006168">
    <property type="term" value="P:adenine salvage"/>
    <property type="evidence" value="ECO:0007669"/>
    <property type="project" value="InterPro"/>
</dbReference>
<keyword evidence="13" id="KW-1185">Reference proteome</keyword>
<dbReference type="SUPFAM" id="SSF53271">
    <property type="entry name" value="PRTase-like"/>
    <property type="match status" value="1"/>
</dbReference>